<evidence type="ECO:0000256" key="7">
    <source>
        <dbReference type="PIRSR" id="PIRSR630616-2"/>
    </source>
</evidence>
<organism evidence="11">
    <name type="scientific">Perkinsus marinus (strain ATCC 50983 / TXsc)</name>
    <dbReference type="NCBI Taxonomy" id="423536"/>
    <lineage>
        <taxon>Eukaryota</taxon>
        <taxon>Sar</taxon>
        <taxon>Alveolata</taxon>
        <taxon>Perkinsozoa</taxon>
        <taxon>Perkinsea</taxon>
        <taxon>Perkinsida</taxon>
        <taxon>Perkinsidae</taxon>
        <taxon>Perkinsus</taxon>
    </lineage>
</organism>
<dbReference type="OMA" id="WKIFEAK"/>
<dbReference type="GO" id="GO:0004674">
    <property type="term" value="F:protein serine/threonine kinase activity"/>
    <property type="evidence" value="ECO:0007669"/>
    <property type="project" value="UniProtKB-KW"/>
</dbReference>
<evidence type="ECO:0000256" key="1">
    <source>
        <dbReference type="ARBA" id="ARBA00022527"/>
    </source>
</evidence>
<dbReference type="AlphaFoldDB" id="C5LZA2"/>
<dbReference type="Proteomes" id="UP000007800">
    <property type="component" value="Unassembled WGS sequence"/>
</dbReference>
<feature type="cross-link" description="Glycyl lysine isopeptide (Lys-Gly) (interchain with G-Cter in SUMO2)" evidence="8">
    <location>
        <position position="146"/>
    </location>
</feature>
<evidence type="ECO:0000256" key="4">
    <source>
        <dbReference type="ARBA" id="ARBA00022777"/>
    </source>
</evidence>
<feature type="domain" description="Protein kinase" evidence="9">
    <location>
        <begin position="22"/>
        <end position="275"/>
    </location>
</feature>
<evidence type="ECO:0000313" key="11">
    <source>
        <dbReference type="Proteomes" id="UP000007800"/>
    </source>
</evidence>
<sequence length="366" mass="40826">MHHRKAISALEGTKVLSQKYEETGEVIYGQGFTCVVTLARDKCTNKEVAVKAILKAKLYSEAELERARAEVSWHSQLSHPHILPVLDTEETEKSLVLITPYAPMGDLYHLTKCAVLPERAVRNCVSQLVSAIDYLHRKNLVHGDIKPHNVLVLERKERLIVQLCDFGFTEAVKEDTKQITFTTLRGTSGYFAPEQLARKNYDGAVDMFALGIMAFTMLCGYEPFYPLNAFHEPIEFLDECWNGVSDFAKDFLTRCLLLDPTQRLSAEEASKHPWLDLGAPLPDGVCVDLDLDFWHPAEAATEGVDVNFLDWQLTPSPRAKARYPNGPALTSLLYSCGDRAAGPRLDNDPLLSLKHGGAKRSLLAAD</sequence>
<dbReference type="Pfam" id="PF00069">
    <property type="entry name" value="Pkinase"/>
    <property type="match status" value="1"/>
</dbReference>
<dbReference type="InParanoid" id="C5LZA2"/>
<feature type="binding site" evidence="7">
    <location>
        <position position="51"/>
    </location>
    <ligand>
        <name>ATP</name>
        <dbReference type="ChEBI" id="CHEBI:30616"/>
    </ligand>
</feature>
<name>C5LZA2_PERM5</name>
<evidence type="ECO:0000256" key="3">
    <source>
        <dbReference type="ARBA" id="ARBA00022741"/>
    </source>
</evidence>
<dbReference type="SMART" id="SM00220">
    <property type="entry name" value="S_TKc"/>
    <property type="match status" value="1"/>
</dbReference>
<keyword evidence="1" id="KW-0723">Serine/threonine-protein kinase</keyword>
<accession>C5LZA2</accession>
<dbReference type="GO" id="GO:0005524">
    <property type="term" value="F:ATP binding"/>
    <property type="evidence" value="ECO:0007669"/>
    <property type="project" value="UniProtKB-KW"/>
</dbReference>
<feature type="binding site" evidence="7">
    <location>
        <position position="165"/>
    </location>
    <ligand>
        <name>ATP</name>
        <dbReference type="ChEBI" id="CHEBI:30616"/>
    </ligand>
</feature>
<evidence type="ECO:0000256" key="2">
    <source>
        <dbReference type="ARBA" id="ARBA00022679"/>
    </source>
</evidence>
<evidence type="ECO:0000256" key="6">
    <source>
        <dbReference type="PIRSR" id="PIRSR630616-1"/>
    </source>
</evidence>
<keyword evidence="2" id="KW-0808">Transferase</keyword>
<dbReference type="PROSITE" id="PS00108">
    <property type="entry name" value="PROTEIN_KINASE_ST"/>
    <property type="match status" value="1"/>
</dbReference>
<dbReference type="GeneID" id="9037710"/>
<dbReference type="InterPro" id="IPR008271">
    <property type="entry name" value="Ser/Thr_kinase_AS"/>
</dbReference>
<dbReference type="RefSeq" id="XP_002765179.1">
    <property type="nucleotide sequence ID" value="XM_002765133.1"/>
</dbReference>
<evidence type="ECO:0000259" key="9">
    <source>
        <dbReference type="PROSITE" id="PS50011"/>
    </source>
</evidence>
<keyword evidence="11" id="KW-1185">Reference proteome</keyword>
<protein>
    <submittedName>
        <fullName evidence="10">Calmodulin-domain protein kinase, putative</fullName>
    </submittedName>
</protein>
<dbReference type="PROSITE" id="PS50011">
    <property type="entry name" value="PROTEIN_KINASE_DOM"/>
    <property type="match status" value="1"/>
</dbReference>
<dbReference type="InterPro" id="IPR030616">
    <property type="entry name" value="Aur-like"/>
</dbReference>
<evidence type="ECO:0000313" key="10">
    <source>
        <dbReference type="EMBL" id="EEQ97896.1"/>
    </source>
</evidence>
<keyword evidence="5 7" id="KW-0067">ATP-binding</keyword>
<gene>
    <name evidence="10" type="ORF">Pmar_PMAR025519</name>
</gene>
<proteinExistence type="predicted"/>
<keyword evidence="4 10" id="KW-0418">Kinase</keyword>
<dbReference type="OrthoDB" id="1738954at2759"/>
<dbReference type="InterPro" id="IPR000719">
    <property type="entry name" value="Prot_kinase_dom"/>
</dbReference>
<keyword evidence="3 7" id="KW-0547">Nucleotide-binding</keyword>
<dbReference type="InterPro" id="IPR011009">
    <property type="entry name" value="Kinase-like_dom_sf"/>
</dbReference>
<reference evidence="10 11" key="1">
    <citation type="submission" date="2008-07" db="EMBL/GenBank/DDBJ databases">
        <authorList>
            <person name="El-Sayed N."/>
            <person name="Caler E."/>
            <person name="Inman J."/>
            <person name="Amedeo P."/>
            <person name="Hass B."/>
            <person name="Wortman J."/>
        </authorList>
    </citation>
    <scope>NUCLEOTIDE SEQUENCE [LARGE SCALE GENOMIC DNA]</scope>
    <source>
        <strain evidence="11">ATCC 50983 / TXsc</strain>
    </source>
</reference>
<feature type="active site" description="Proton acceptor" evidence="6">
    <location>
        <position position="144"/>
    </location>
</feature>
<dbReference type="PANTHER" id="PTHR24350">
    <property type="entry name" value="SERINE/THREONINE-PROTEIN KINASE IAL-RELATED"/>
    <property type="match status" value="1"/>
</dbReference>
<dbReference type="Gene3D" id="1.10.510.10">
    <property type="entry name" value="Transferase(Phosphotransferase) domain 1"/>
    <property type="match status" value="1"/>
</dbReference>
<evidence type="ECO:0000256" key="5">
    <source>
        <dbReference type="ARBA" id="ARBA00022840"/>
    </source>
</evidence>
<dbReference type="SUPFAM" id="SSF56112">
    <property type="entry name" value="Protein kinase-like (PK-like)"/>
    <property type="match status" value="1"/>
</dbReference>
<evidence type="ECO:0000256" key="8">
    <source>
        <dbReference type="PIRSR" id="PIRSR630616-3"/>
    </source>
</evidence>
<dbReference type="EMBL" id="GG686856">
    <property type="protein sequence ID" value="EEQ97896.1"/>
    <property type="molecule type" value="Genomic_DNA"/>
</dbReference>